<dbReference type="PROSITE" id="PS50090">
    <property type="entry name" value="MYB_LIKE"/>
    <property type="match status" value="1"/>
</dbReference>
<sequence length="186" mass="21563">MIEQRINWSNEEDEILIDFIRNHEGLYYNVKSGEYRKMQEKQRLWHEIGSDCSKRWAYTIIFGNVENLVLVKLPKKDLIYCCFLLLSNRKTKTEEPIKHLQEGVSQIHAQYLFHTNGVDEECVHLETDNIDLSQNVHSPPDSAAEGSTSGSNILNNDSSMPLRLSKKRKRSSTSEARLQLLQEQSL</sequence>
<dbReference type="AlphaFoldDB" id="A0ABD1EHH2"/>
<evidence type="ECO:0000313" key="4">
    <source>
        <dbReference type="Proteomes" id="UP001566132"/>
    </source>
</evidence>
<keyword evidence="4" id="KW-1185">Reference proteome</keyword>
<dbReference type="InterPro" id="IPR001005">
    <property type="entry name" value="SANT/Myb"/>
</dbReference>
<dbReference type="Proteomes" id="UP001566132">
    <property type="component" value="Unassembled WGS sequence"/>
</dbReference>
<feature type="domain" description="Myb-like" evidence="2">
    <location>
        <begin position="4"/>
        <end position="60"/>
    </location>
</feature>
<evidence type="ECO:0000256" key="1">
    <source>
        <dbReference type="SAM" id="MobiDB-lite"/>
    </source>
</evidence>
<dbReference type="EMBL" id="JBDJPC010000007">
    <property type="protein sequence ID" value="KAL1493966.1"/>
    <property type="molecule type" value="Genomic_DNA"/>
</dbReference>
<gene>
    <name evidence="3" type="ORF">ABEB36_009645</name>
</gene>
<feature type="region of interest" description="Disordered" evidence="1">
    <location>
        <begin position="133"/>
        <end position="186"/>
    </location>
</feature>
<accession>A0ABD1EHH2</accession>
<evidence type="ECO:0000259" key="2">
    <source>
        <dbReference type="PROSITE" id="PS50090"/>
    </source>
</evidence>
<protein>
    <recommendedName>
        <fullName evidence="2">Myb-like domain-containing protein</fullName>
    </recommendedName>
</protein>
<evidence type="ECO:0000313" key="3">
    <source>
        <dbReference type="EMBL" id="KAL1493966.1"/>
    </source>
</evidence>
<feature type="compositionally biased region" description="Polar residues" evidence="1">
    <location>
        <begin position="145"/>
        <end position="159"/>
    </location>
</feature>
<comment type="caution">
    <text evidence="3">The sequence shown here is derived from an EMBL/GenBank/DDBJ whole genome shotgun (WGS) entry which is preliminary data.</text>
</comment>
<organism evidence="3 4">
    <name type="scientific">Hypothenemus hampei</name>
    <name type="common">Coffee berry borer</name>
    <dbReference type="NCBI Taxonomy" id="57062"/>
    <lineage>
        <taxon>Eukaryota</taxon>
        <taxon>Metazoa</taxon>
        <taxon>Ecdysozoa</taxon>
        <taxon>Arthropoda</taxon>
        <taxon>Hexapoda</taxon>
        <taxon>Insecta</taxon>
        <taxon>Pterygota</taxon>
        <taxon>Neoptera</taxon>
        <taxon>Endopterygota</taxon>
        <taxon>Coleoptera</taxon>
        <taxon>Polyphaga</taxon>
        <taxon>Cucujiformia</taxon>
        <taxon>Curculionidae</taxon>
        <taxon>Scolytinae</taxon>
        <taxon>Hypothenemus</taxon>
    </lineage>
</organism>
<proteinExistence type="predicted"/>
<name>A0ABD1EHH2_HYPHA</name>
<reference evidence="3 4" key="1">
    <citation type="submission" date="2024-05" db="EMBL/GenBank/DDBJ databases">
        <title>Genetic variation in Jamaican populations of the coffee berry borer (Hypothenemus hampei).</title>
        <authorList>
            <person name="Errbii M."/>
            <person name="Myrie A."/>
        </authorList>
    </citation>
    <scope>NUCLEOTIDE SEQUENCE [LARGE SCALE GENOMIC DNA]</scope>
    <source>
        <strain evidence="3">JA-Hopewell-2020-01-JO</strain>
        <tissue evidence="3">Whole body</tissue>
    </source>
</reference>
<feature type="compositionally biased region" description="Polar residues" evidence="1">
    <location>
        <begin position="173"/>
        <end position="186"/>
    </location>
</feature>